<dbReference type="InterPro" id="IPR036591">
    <property type="entry name" value="YggU-like_sf"/>
</dbReference>
<dbReference type="PANTHER" id="PTHR13420">
    <property type="entry name" value="UPF0235 PROTEIN C15ORF40"/>
    <property type="match status" value="1"/>
</dbReference>
<dbReference type="SUPFAM" id="SSF69786">
    <property type="entry name" value="YggU-like"/>
    <property type="match status" value="1"/>
</dbReference>
<dbReference type="NCBIfam" id="TIGR00251">
    <property type="entry name" value="DUF167 family protein"/>
    <property type="match status" value="1"/>
</dbReference>
<dbReference type="Gene3D" id="3.30.1200.10">
    <property type="entry name" value="YggU-like"/>
    <property type="match status" value="1"/>
</dbReference>
<evidence type="ECO:0000313" key="4">
    <source>
        <dbReference type="EMBL" id="PJE64637.1"/>
    </source>
</evidence>
<accession>A0A2M8KXL7</accession>
<proteinExistence type="inferred from homology"/>
<organism evidence="4 5">
    <name type="scientific">Candidatus Ryanbacteria bacterium CG10_big_fil_rev_8_21_14_0_10_43_42</name>
    <dbReference type="NCBI Taxonomy" id="1974864"/>
    <lineage>
        <taxon>Bacteria</taxon>
        <taxon>Candidatus Ryaniibacteriota</taxon>
    </lineage>
</organism>
<reference evidence="5" key="1">
    <citation type="submission" date="2017-09" db="EMBL/GenBank/DDBJ databases">
        <title>Depth-based differentiation of microbial function through sediment-hosted aquifers and enrichment of novel symbionts in the deep terrestrial subsurface.</title>
        <authorList>
            <person name="Probst A.J."/>
            <person name="Ladd B."/>
            <person name="Jarett J.K."/>
            <person name="Geller-Mcgrath D.E."/>
            <person name="Sieber C.M.K."/>
            <person name="Emerson J.B."/>
            <person name="Anantharaman K."/>
            <person name="Thomas B.C."/>
            <person name="Malmstrom R."/>
            <person name="Stieglmeier M."/>
            <person name="Klingl A."/>
            <person name="Woyke T."/>
            <person name="Ryan C.M."/>
            <person name="Banfield J.F."/>
        </authorList>
    </citation>
    <scope>NUCLEOTIDE SEQUENCE [LARGE SCALE GENOMIC DNA]</scope>
</reference>
<feature type="compositionally biased region" description="Basic and acidic residues" evidence="3">
    <location>
        <begin position="15"/>
        <end position="24"/>
    </location>
</feature>
<dbReference type="GO" id="GO:0005737">
    <property type="term" value="C:cytoplasm"/>
    <property type="evidence" value="ECO:0007669"/>
    <property type="project" value="TreeGrafter"/>
</dbReference>
<evidence type="ECO:0000256" key="1">
    <source>
        <dbReference type="ARBA" id="ARBA00010364"/>
    </source>
</evidence>
<dbReference type="InterPro" id="IPR003746">
    <property type="entry name" value="DUF167"/>
</dbReference>
<protein>
    <recommendedName>
        <fullName evidence="2">UPF0235 protein COU90_02235</fullName>
    </recommendedName>
</protein>
<dbReference type="EMBL" id="PFEF01000005">
    <property type="protein sequence ID" value="PJE64637.1"/>
    <property type="molecule type" value="Genomic_DNA"/>
</dbReference>
<dbReference type="Pfam" id="PF02594">
    <property type="entry name" value="DUF167"/>
    <property type="match status" value="1"/>
</dbReference>
<sequence>MKVTVRVKPNAKHPGVVEHDDKSLDVSVHASPHEGEANKELIELLADYFEVSKSSIEIVGGHASRRKVVEISLWQKR</sequence>
<dbReference type="PANTHER" id="PTHR13420:SF7">
    <property type="entry name" value="UPF0235 PROTEIN C15ORF40"/>
    <property type="match status" value="1"/>
</dbReference>
<evidence type="ECO:0000256" key="3">
    <source>
        <dbReference type="SAM" id="MobiDB-lite"/>
    </source>
</evidence>
<evidence type="ECO:0000256" key="2">
    <source>
        <dbReference type="HAMAP-Rule" id="MF_00634"/>
    </source>
</evidence>
<gene>
    <name evidence="4" type="ORF">COU90_02235</name>
</gene>
<evidence type="ECO:0000313" key="5">
    <source>
        <dbReference type="Proteomes" id="UP000229098"/>
    </source>
</evidence>
<dbReference type="SMART" id="SM01152">
    <property type="entry name" value="DUF167"/>
    <property type="match status" value="1"/>
</dbReference>
<name>A0A2M8KXL7_9BACT</name>
<comment type="caution">
    <text evidence="4">The sequence shown here is derived from an EMBL/GenBank/DDBJ whole genome shotgun (WGS) entry which is preliminary data.</text>
</comment>
<comment type="similarity">
    <text evidence="1 2">Belongs to the UPF0235 family.</text>
</comment>
<feature type="region of interest" description="Disordered" evidence="3">
    <location>
        <begin position="1"/>
        <end position="24"/>
    </location>
</feature>
<dbReference type="Proteomes" id="UP000229098">
    <property type="component" value="Unassembled WGS sequence"/>
</dbReference>
<dbReference type="HAMAP" id="MF_00634">
    <property type="entry name" value="UPF0235"/>
    <property type="match status" value="1"/>
</dbReference>
<dbReference type="AlphaFoldDB" id="A0A2M8KXL7"/>